<dbReference type="Gene3D" id="3.80.10.10">
    <property type="entry name" value="Ribonuclease Inhibitor"/>
    <property type="match status" value="1"/>
</dbReference>
<dbReference type="EMBL" id="PNBA02000010">
    <property type="protein sequence ID" value="KAG6411269.1"/>
    <property type="molecule type" value="Genomic_DNA"/>
</dbReference>
<dbReference type="Proteomes" id="UP000298416">
    <property type="component" value="Unassembled WGS sequence"/>
</dbReference>
<reference evidence="1" key="2">
    <citation type="submission" date="2020-08" db="EMBL/GenBank/DDBJ databases">
        <title>Plant Genome Project.</title>
        <authorList>
            <person name="Zhang R.-G."/>
        </authorList>
    </citation>
    <scope>NUCLEOTIDE SEQUENCE</scope>
    <source>
        <strain evidence="1">Huo1</strain>
        <tissue evidence="1">Leaf</tissue>
    </source>
</reference>
<evidence type="ECO:0000313" key="1">
    <source>
        <dbReference type="EMBL" id="KAG6411269.1"/>
    </source>
</evidence>
<sequence>MEDLPAPLLLDILARLSDSADVARCRVASRAVNSLAPEIRSVHLYCSHLRYAKSRSPLTRSSVTPFKHVFCKLLSGLHLVERVYLGIDKPLRLVSYDDVEDEDDDLFLTDVNFLRAWLPNVCPHLKSISISDFWVQSCWRRTDMLSLISSYCCKLVELEVKNAWLSVDGLTPMPNLTVLTLEFIRLDDENLEKLNDSFPLLKVLNLIGVGGLKEPKVHLMHLRTCHWSVSNAPTSISVIAPSLVDLTLTCVKPNLLFIETPLLSSLNLCVDSTCNLEVKGFSRLKRLHLESSGLRNLLVAIPVSRSVENLTAVSTKWETPGAVSKSIVELLLHEFPCVSRLTLTSRVWTEFETHPGAEGLVSRVETKGLKEITAYLTVNDIGVTLSTIFLLLDSCSGLSNMAILIHRDVVSNATSSLISTCTAHCTRVRWKWGMWKEGTMDTWISDGK</sequence>
<gene>
    <name evidence="1" type="ORF">SASPL_129347</name>
</gene>
<dbReference type="PANTHER" id="PTHR31215">
    <property type="entry name" value="OS05G0510400 PROTEIN-RELATED"/>
    <property type="match status" value="1"/>
</dbReference>
<dbReference type="InterPro" id="IPR032675">
    <property type="entry name" value="LRR_dom_sf"/>
</dbReference>
<proteinExistence type="predicted"/>
<comment type="caution">
    <text evidence="1">The sequence shown here is derived from an EMBL/GenBank/DDBJ whole genome shotgun (WGS) entry which is preliminary data.</text>
</comment>
<organism evidence="1">
    <name type="scientific">Salvia splendens</name>
    <name type="common">Scarlet sage</name>
    <dbReference type="NCBI Taxonomy" id="180675"/>
    <lineage>
        <taxon>Eukaryota</taxon>
        <taxon>Viridiplantae</taxon>
        <taxon>Streptophyta</taxon>
        <taxon>Embryophyta</taxon>
        <taxon>Tracheophyta</taxon>
        <taxon>Spermatophyta</taxon>
        <taxon>Magnoliopsida</taxon>
        <taxon>eudicotyledons</taxon>
        <taxon>Gunneridae</taxon>
        <taxon>Pentapetalae</taxon>
        <taxon>asterids</taxon>
        <taxon>lamiids</taxon>
        <taxon>Lamiales</taxon>
        <taxon>Lamiaceae</taxon>
        <taxon>Nepetoideae</taxon>
        <taxon>Mentheae</taxon>
        <taxon>Salviinae</taxon>
        <taxon>Salvia</taxon>
        <taxon>Salvia subgen. Calosphace</taxon>
        <taxon>core Calosphace</taxon>
    </lineage>
</organism>
<dbReference type="OrthoDB" id="2242903at2759"/>
<dbReference type="InterPro" id="IPR044809">
    <property type="entry name" value="AUF1-like"/>
</dbReference>
<dbReference type="SUPFAM" id="SSF52047">
    <property type="entry name" value="RNI-like"/>
    <property type="match status" value="1"/>
</dbReference>
<reference evidence="1" key="1">
    <citation type="submission" date="2018-01" db="EMBL/GenBank/DDBJ databases">
        <authorList>
            <person name="Mao J.F."/>
        </authorList>
    </citation>
    <scope>NUCLEOTIDE SEQUENCE</scope>
    <source>
        <strain evidence="1">Huo1</strain>
        <tissue evidence="1">Leaf</tissue>
    </source>
</reference>
<keyword evidence="2" id="KW-1185">Reference proteome</keyword>
<name>A0A8X8ZPC8_SALSN</name>
<evidence type="ECO:0000313" key="2">
    <source>
        <dbReference type="Proteomes" id="UP000298416"/>
    </source>
</evidence>
<dbReference type="AlphaFoldDB" id="A0A8X8ZPC8"/>
<protein>
    <submittedName>
        <fullName evidence="1">Uncharacterized protein</fullName>
    </submittedName>
</protein>
<accession>A0A8X8ZPC8</accession>